<evidence type="ECO:0000256" key="1">
    <source>
        <dbReference type="ARBA" id="ARBA00004651"/>
    </source>
</evidence>
<gene>
    <name evidence="11" type="primary">arsB</name>
    <name evidence="11" type="ORF">DO021_05060</name>
    <name evidence="10" type="ORF">EYB58_07450</name>
</gene>
<dbReference type="NCBIfam" id="TIGR00832">
    <property type="entry name" value="acr3"/>
    <property type="match status" value="1"/>
</dbReference>
<name>A0A328FIK7_9BACT</name>
<protein>
    <submittedName>
        <fullName evidence="10">ACR3 family arsenite efflux transporter</fullName>
    </submittedName>
    <submittedName>
        <fullName evidence="11">Arsenical-resistance protein</fullName>
    </submittedName>
</protein>
<feature type="transmembrane region" description="Helical" evidence="9">
    <location>
        <begin position="269"/>
        <end position="288"/>
    </location>
</feature>
<dbReference type="Proteomes" id="UP000248798">
    <property type="component" value="Unassembled WGS sequence"/>
</dbReference>
<evidence type="ECO:0000256" key="6">
    <source>
        <dbReference type="ARBA" id="ARBA00022989"/>
    </source>
</evidence>
<accession>A0A328FIK7</accession>
<evidence type="ECO:0000256" key="4">
    <source>
        <dbReference type="ARBA" id="ARBA00022475"/>
    </source>
</evidence>
<dbReference type="InterPro" id="IPR002657">
    <property type="entry name" value="BilAc:Na_symport/Acr3"/>
</dbReference>
<evidence type="ECO:0000256" key="2">
    <source>
        <dbReference type="ARBA" id="ARBA00010110"/>
    </source>
</evidence>
<evidence type="ECO:0000313" key="12">
    <source>
        <dbReference type="Proteomes" id="UP000248798"/>
    </source>
</evidence>
<evidence type="ECO:0000313" key="13">
    <source>
        <dbReference type="Proteomes" id="UP000293902"/>
    </source>
</evidence>
<dbReference type="InterPro" id="IPR038770">
    <property type="entry name" value="Na+/solute_symporter_sf"/>
</dbReference>
<dbReference type="GO" id="GO:0015105">
    <property type="term" value="F:arsenite transmembrane transporter activity"/>
    <property type="evidence" value="ECO:0007669"/>
    <property type="project" value="TreeGrafter"/>
</dbReference>
<dbReference type="Proteomes" id="UP000293902">
    <property type="component" value="Chromosome"/>
</dbReference>
<evidence type="ECO:0000256" key="9">
    <source>
        <dbReference type="SAM" id="Phobius"/>
    </source>
</evidence>
<evidence type="ECO:0000256" key="7">
    <source>
        <dbReference type="ARBA" id="ARBA00023136"/>
    </source>
</evidence>
<comment type="similarity">
    <text evidence="2 8">Belongs to the arsenical resistance-3 (ACR3) (TC 2.A.59) family.</text>
</comment>
<dbReference type="Gene3D" id="1.20.1530.20">
    <property type="match status" value="1"/>
</dbReference>
<feature type="transmembrane region" description="Helical" evidence="9">
    <location>
        <begin position="300"/>
        <end position="322"/>
    </location>
</feature>
<dbReference type="InterPro" id="IPR004706">
    <property type="entry name" value="Arsenical-R_Acr3"/>
</dbReference>
<sequence>MNTGTENDRKMSSLFERYLTVWVGLCIIGGILLGKIAPDLAKTLDGMSINISGAPVVSIPIAVCLFFMMYPIMVKIDFASVIKAGKSGKPVFLTLFINWCIKPFTMYAIALFFLGFLLKSFIGAEAMDLVRMPFGLDLPIGAQHGAGIVVLQDGIKMLQIPLWRSYFAGCILLGIAPCTAMVLVWGYLSRGNDGLTLVMVALNSLTMLVLYGVLGGFLLGVGKLPIPWQALLLSVAIYVALPLVAGFFSRKWIIKAKGETWFKEKFLGVLTPVTISALLLTLILLFSFKGEVITENPLTILWIAIPLFIQTILIFAIGYAAAKFLKLRYEEAAPVAMIGTSNHFEVAIATAVMLFGLSSGAALATVVGVLIEVPVMLMLVGFCKKTTHWFKN</sequence>
<feature type="transmembrane region" description="Helical" evidence="9">
    <location>
        <begin position="361"/>
        <end position="383"/>
    </location>
</feature>
<feature type="transmembrane region" description="Helical" evidence="9">
    <location>
        <begin position="226"/>
        <end position="248"/>
    </location>
</feature>
<reference evidence="10 13" key="2">
    <citation type="submission" date="2019-02" db="EMBL/GenBank/DDBJ databases">
        <title>Complete genome sequence of Desulfobacter hydrogenophilus AcRS1.</title>
        <authorList>
            <person name="Marietou A."/>
            <person name="Lund M.B."/>
            <person name="Marshall I.P.G."/>
            <person name="Schreiber L."/>
            <person name="Jorgensen B."/>
        </authorList>
    </citation>
    <scope>NUCLEOTIDE SEQUENCE [LARGE SCALE GENOMIC DNA]</scope>
    <source>
        <strain evidence="10 13">AcRS1</strain>
    </source>
</reference>
<keyword evidence="4 8" id="KW-1003">Cell membrane</keyword>
<dbReference type="EMBL" id="QLNI01000008">
    <property type="protein sequence ID" value="RAM02993.1"/>
    <property type="molecule type" value="Genomic_DNA"/>
</dbReference>
<organism evidence="11 12">
    <name type="scientific">Desulfobacter hydrogenophilus</name>
    <dbReference type="NCBI Taxonomy" id="2291"/>
    <lineage>
        <taxon>Bacteria</taxon>
        <taxon>Pseudomonadati</taxon>
        <taxon>Thermodesulfobacteriota</taxon>
        <taxon>Desulfobacteria</taxon>
        <taxon>Desulfobacterales</taxon>
        <taxon>Desulfobacteraceae</taxon>
        <taxon>Desulfobacter</taxon>
    </lineage>
</organism>
<dbReference type="EMBL" id="CP036313">
    <property type="protein sequence ID" value="QBH12756.1"/>
    <property type="molecule type" value="Genomic_DNA"/>
</dbReference>
<comment type="subcellular location">
    <subcellularLocation>
        <location evidence="1 8">Cell membrane</location>
        <topology evidence="1 8">Multi-pass membrane protein</topology>
    </subcellularLocation>
</comment>
<dbReference type="Pfam" id="PF01758">
    <property type="entry name" value="SBF"/>
    <property type="match status" value="1"/>
</dbReference>
<evidence type="ECO:0000256" key="8">
    <source>
        <dbReference type="PIRNR" id="PIRNR005508"/>
    </source>
</evidence>
<feature type="transmembrane region" description="Helical" evidence="9">
    <location>
        <begin position="91"/>
        <end position="118"/>
    </location>
</feature>
<reference evidence="11 12" key="1">
    <citation type="submission" date="2018-06" db="EMBL/GenBank/DDBJ databases">
        <title>Complete Genome Sequence of Desulfobacter hydrogenophilus (DSM3380).</title>
        <authorList>
            <person name="Marietou A."/>
            <person name="Schreiber L."/>
            <person name="Marshall I."/>
            <person name="Jorgensen B."/>
        </authorList>
    </citation>
    <scope>NUCLEOTIDE SEQUENCE [LARGE SCALE GENOMIC DNA]</scope>
    <source>
        <strain evidence="11 12">DSM 3380</strain>
    </source>
</reference>
<dbReference type="GO" id="GO:0015104">
    <property type="term" value="F:antimonite transmembrane transporter activity"/>
    <property type="evidence" value="ECO:0007669"/>
    <property type="project" value="TreeGrafter"/>
</dbReference>
<feature type="transmembrane region" description="Helical" evidence="9">
    <location>
        <begin position="334"/>
        <end position="355"/>
    </location>
</feature>
<dbReference type="OrthoDB" id="5290400at2"/>
<dbReference type="PIRSF" id="PIRSF005508">
    <property type="entry name" value="Acr3"/>
    <property type="match status" value="1"/>
</dbReference>
<feature type="transmembrane region" description="Helical" evidence="9">
    <location>
        <begin position="18"/>
        <end position="37"/>
    </location>
</feature>
<proteinExistence type="inferred from homology"/>
<dbReference type="PANTHER" id="PTHR43057:SF1">
    <property type="entry name" value="ARSENICAL-RESISTANCE PROTEIN 3"/>
    <property type="match status" value="1"/>
</dbReference>
<keyword evidence="13" id="KW-1185">Reference proteome</keyword>
<feature type="transmembrane region" description="Helical" evidence="9">
    <location>
        <begin position="195"/>
        <end position="220"/>
    </location>
</feature>
<evidence type="ECO:0000256" key="3">
    <source>
        <dbReference type="ARBA" id="ARBA00022448"/>
    </source>
</evidence>
<dbReference type="GO" id="GO:0005886">
    <property type="term" value="C:plasma membrane"/>
    <property type="evidence" value="ECO:0007669"/>
    <property type="project" value="UniProtKB-SubCell"/>
</dbReference>
<dbReference type="AlphaFoldDB" id="A0A328FIK7"/>
<keyword evidence="5 8" id="KW-0812">Transmembrane</keyword>
<keyword evidence="3 8" id="KW-0813">Transport</keyword>
<dbReference type="GO" id="GO:0015297">
    <property type="term" value="F:antiporter activity"/>
    <property type="evidence" value="ECO:0007669"/>
    <property type="project" value="UniProtKB-UniRule"/>
</dbReference>
<feature type="transmembrane region" description="Helical" evidence="9">
    <location>
        <begin position="49"/>
        <end position="70"/>
    </location>
</feature>
<feature type="transmembrane region" description="Helical" evidence="9">
    <location>
        <begin position="166"/>
        <end position="188"/>
    </location>
</feature>
<evidence type="ECO:0000313" key="11">
    <source>
        <dbReference type="EMBL" id="RAM02993.1"/>
    </source>
</evidence>
<evidence type="ECO:0000313" key="10">
    <source>
        <dbReference type="EMBL" id="QBH12756.1"/>
    </source>
</evidence>
<keyword evidence="7 8" id="KW-0472">Membrane</keyword>
<evidence type="ECO:0000256" key="5">
    <source>
        <dbReference type="ARBA" id="ARBA00022692"/>
    </source>
</evidence>
<dbReference type="PANTHER" id="PTHR43057">
    <property type="entry name" value="ARSENITE EFFLUX TRANSPORTER"/>
    <property type="match status" value="1"/>
</dbReference>
<dbReference type="RefSeq" id="WP_111954361.1">
    <property type="nucleotide sequence ID" value="NZ_CP036313.1"/>
</dbReference>
<keyword evidence="6 8" id="KW-1133">Transmembrane helix</keyword>